<dbReference type="PROSITE" id="PS00041">
    <property type="entry name" value="HTH_ARAC_FAMILY_1"/>
    <property type="match status" value="1"/>
</dbReference>
<dbReference type="PANTHER" id="PTHR43280">
    <property type="entry name" value="ARAC-FAMILY TRANSCRIPTIONAL REGULATOR"/>
    <property type="match status" value="1"/>
</dbReference>
<dbReference type="InterPro" id="IPR018060">
    <property type="entry name" value="HTH_AraC"/>
</dbReference>
<proteinExistence type="predicted"/>
<keyword evidence="3" id="KW-0804">Transcription</keyword>
<dbReference type="PROSITE" id="PS01124">
    <property type="entry name" value="HTH_ARAC_FAMILY_2"/>
    <property type="match status" value="1"/>
</dbReference>
<dbReference type="InterPro" id="IPR054015">
    <property type="entry name" value="ExsA-like_N"/>
</dbReference>
<dbReference type="Pfam" id="PF12833">
    <property type="entry name" value="HTH_18"/>
    <property type="match status" value="1"/>
</dbReference>
<evidence type="ECO:0000313" key="6">
    <source>
        <dbReference type="Proteomes" id="UP000824010"/>
    </source>
</evidence>
<evidence type="ECO:0000256" key="1">
    <source>
        <dbReference type="ARBA" id="ARBA00023015"/>
    </source>
</evidence>
<evidence type="ECO:0000256" key="2">
    <source>
        <dbReference type="ARBA" id="ARBA00023125"/>
    </source>
</evidence>
<protein>
    <submittedName>
        <fullName evidence="5">AraC family transcriptional regulator</fullName>
    </submittedName>
</protein>
<dbReference type="InterPro" id="IPR018062">
    <property type="entry name" value="HTH_AraC-typ_CS"/>
</dbReference>
<accession>A0ABX8NQS3</accession>
<organism evidence="5 6">
    <name type="scientific">Pseudomonas maumuensis</name>
    <dbReference type="NCBI Taxonomy" id="2842354"/>
    <lineage>
        <taxon>Bacteria</taxon>
        <taxon>Pseudomonadati</taxon>
        <taxon>Pseudomonadota</taxon>
        <taxon>Gammaproteobacteria</taxon>
        <taxon>Pseudomonadales</taxon>
        <taxon>Pseudomonadaceae</taxon>
        <taxon>Pseudomonas</taxon>
    </lineage>
</organism>
<keyword evidence="1" id="KW-0805">Transcription regulation</keyword>
<feature type="domain" description="HTH araC/xylS-type" evidence="4">
    <location>
        <begin position="127"/>
        <end position="225"/>
    </location>
</feature>
<dbReference type="Proteomes" id="UP000824010">
    <property type="component" value="Chromosome"/>
</dbReference>
<keyword evidence="2" id="KW-0238">DNA-binding</keyword>
<name>A0ABX8NQS3_9PSED</name>
<keyword evidence="6" id="KW-1185">Reference proteome</keyword>
<evidence type="ECO:0000256" key="3">
    <source>
        <dbReference type="ARBA" id="ARBA00023163"/>
    </source>
</evidence>
<dbReference type="PANTHER" id="PTHR43280:SF2">
    <property type="entry name" value="HTH-TYPE TRANSCRIPTIONAL REGULATOR EXSA"/>
    <property type="match status" value="1"/>
</dbReference>
<reference evidence="5 6" key="1">
    <citation type="journal article" date="2021" name="Microorganisms">
        <title>The Ever-Expanding Pseudomonas Genus: Description of 43 New Species and Partition of the Pseudomonas putida Group.</title>
        <authorList>
            <person name="Girard L."/>
            <person name="Lood C."/>
            <person name="Hofte M."/>
            <person name="Vandamme P."/>
            <person name="Rokni-Zadeh H."/>
            <person name="van Noort V."/>
            <person name="Lavigne R."/>
            <person name="De Mot R."/>
        </authorList>
    </citation>
    <scope>NUCLEOTIDE SEQUENCE [LARGE SCALE GENOMIC DNA]</scope>
    <source>
        <strain evidence="5 6">COW77</strain>
    </source>
</reference>
<dbReference type="Pfam" id="PF22200">
    <property type="entry name" value="ExsA_N"/>
    <property type="match status" value="1"/>
</dbReference>
<dbReference type="SMART" id="SM00342">
    <property type="entry name" value="HTH_ARAC"/>
    <property type="match status" value="1"/>
</dbReference>
<sequence>MDDIIHLRAGELLFVKRGTYLVATQSQACQVLWLPLDVNFVRAFLQRHGNDLAHLERHDDTGVNTLRIQPCAMAQECVTRLAALGGEGASSMLAMLRLEELLLLLVFGSQGQTLLAALRQQGNRHVDRLHGFMEQHYLRDWRLEQYAQAFGLGLTAFKSLFSTFYNTSPRAWITERRIVHAHHLLLNTRMSIVDIAMESGFSSQSYFSQSYRRRFGRTPSDARRG</sequence>
<evidence type="ECO:0000259" key="4">
    <source>
        <dbReference type="PROSITE" id="PS01124"/>
    </source>
</evidence>
<dbReference type="EMBL" id="CP077077">
    <property type="protein sequence ID" value="QXH58417.1"/>
    <property type="molecule type" value="Genomic_DNA"/>
</dbReference>
<evidence type="ECO:0000313" key="5">
    <source>
        <dbReference type="EMBL" id="QXH58417.1"/>
    </source>
</evidence>
<gene>
    <name evidence="5" type="ORF">KSS90_09530</name>
</gene>